<name>A0A160DY00_9GAMM</name>
<dbReference type="PANTHER" id="PTHR21666:SF270">
    <property type="entry name" value="MUREIN HYDROLASE ACTIVATOR ENVC"/>
    <property type="match status" value="1"/>
</dbReference>
<dbReference type="KEGG" id="dko:I596_3291"/>
<dbReference type="AlphaFoldDB" id="A0A160DY00"/>
<sequence length="397" mass="41906">MVSTTVLACLLASTAAAAGRVDTPPIPAGCESVGRGTAPATARVPGEPPFPPVQLEIRTPFEPTAFPAGGRNYLVYELHLQNFTEAPMALRGIEVFDPDSAEGRSIATLAGPGLFDKLVPIGAETLGSDPSLGSDQRAVAFLCLAFDGGSTPPNRIGHRVLLDGAVAIGPTIGTHHDPLKVLGPPVRGTDWIADNGLSITAHHRKGLVVAGGLAQISRRYAIDWKRSRDGAFFAGDARAVRSYHAYGADVVAVADAAVVLAKDGFPDNIPRTAAGFETAVPMTMETVAGNAVVLDLGDGQFAYYAHLKPGSLRVRTGDRVRRGQPLAKVGNSGDSRWPHLHFQVTNGPGILASEGIPYLIDHYRTRTASGDWESHAHEFPLGDRVIDFRAPDSAEQP</sequence>
<dbReference type="RefSeq" id="WP_223303850.1">
    <property type="nucleotide sequence ID" value="NZ_CP015249.1"/>
</dbReference>
<dbReference type="STRING" id="1300342.I596_3291"/>
<evidence type="ECO:0000259" key="3">
    <source>
        <dbReference type="Pfam" id="PF01551"/>
    </source>
</evidence>
<keyword evidence="2" id="KW-0732">Signal</keyword>
<reference evidence="4 5" key="1">
    <citation type="submission" date="2016-04" db="EMBL/GenBank/DDBJ databases">
        <title>Complete genome sequence of Dokdonella koreensis DS-123T.</title>
        <authorList>
            <person name="Kim J.F."/>
            <person name="Lee H."/>
            <person name="Kwak M.-J."/>
        </authorList>
    </citation>
    <scope>NUCLEOTIDE SEQUENCE [LARGE SCALE GENOMIC DNA]</scope>
    <source>
        <strain evidence="4 5">DS-123</strain>
    </source>
</reference>
<dbReference type="Proteomes" id="UP000076830">
    <property type="component" value="Chromosome"/>
</dbReference>
<feature type="domain" description="M23ase beta-sheet core" evidence="3">
    <location>
        <begin position="246"/>
        <end position="345"/>
    </location>
</feature>
<dbReference type="EMBL" id="CP015249">
    <property type="protein sequence ID" value="ANB19280.1"/>
    <property type="molecule type" value="Genomic_DNA"/>
</dbReference>
<evidence type="ECO:0000313" key="5">
    <source>
        <dbReference type="Proteomes" id="UP000076830"/>
    </source>
</evidence>
<dbReference type="InterPro" id="IPR011055">
    <property type="entry name" value="Dup_hybrid_motif"/>
</dbReference>
<dbReference type="GO" id="GO:0004222">
    <property type="term" value="F:metalloendopeptidase activity"/>
    <property type="evidence" value="ECO:0007669"/>
    <property type="project" value="TreeGrafter"/>
</dbReference>
<evidence type="ECO:0000256" key="2">
    <source>
        <dbReference type="SAM" id="SignalP"/>
    </source>
</evidence>
<dbReference type="CDD" id="cd12797">
    <property type="entry name" value="M23_peptidase"/>
    <property type="match status" value="1"/>
</dbReference>
<proteinExistence type="predicted"/>
<evidence type="ECO:0000256" key="1">
    <source>
        <dbReference type="SAM" id="MobiDB-lite"/>
    </source>
</evidence>
<keyword evidence="5" id="KW-1185">Reference proteome</keyword>
<protein>
    <submittedName>
        <fullName evidence="4">Cell wall endopeptidase, family M23/M37</fullName>
    </submittedName>
</protein>
<organism evidence="4 5">
    <name type="scientific">Dokdonella koreensis DS-123</name>
    <dbReference type="NCBI Taxonomy" id="1300342"/>
    <lineage>
        <taxon>Bacteria</taxon>
        <taxon>Pseudomonadati</taxon>
        <taxon>Pseudomonadota</taxon>
        <taxon>Gammaproteobacteria</taxon>
        <taxon>Lysobacterales</taxon>
        <taxon>Rhodanobacteraceae</taxon>
        <taxon>Dokdonella</taxon>
    </lineage>
</organism>
<dbReference type="Pfam" id="PF01551">
    <property type="entry name" value="Peptidase_M23"/>
    <property type="match status" value="1"/>
</dbReference>
<gene>
    <name evidence="4" type="ORF">I596_3291</name>
</gene>
<dbReference type="Gene3D" id="2.70.70.10">
    <property type="entry name" value="Glucose Permease (Domain IIA)"/>
    <property type="match status" value="1"/>
</dbReference>
<dbReference type="InterPro" id="IPR050570">
    <property type="entry name" value="Cell_wall_metabolism_enzyme"/>
</dbReference>
<evidence type="ECO:0000313" key="4">
    <source>
        <dbReference type="EMBL" id="ANB19280.1"/>
    </source>
</evidence>
<feature type="chain" id="PRO_5007813973" evidence="2">
    <location>
        <begin position="19"/>
        <end position="397"/>
    </location>
</feature>
<feature type="signal peptide" evidence="2">
    <location>
        <begin position="1"/>
        <end position="18"/>
    </location>
</feature>
<feature type="region of interest" description="Disordered" evidence="1">
    <location>
        <begin position="30"/>
        <end position="50"/>
    </location>
</feature>
<accession>A0A160DY00</accession>
<dbReference type="SUPFAM" id="SSF51261">
    <property type="entry name" value="Duplicated hybrid motif"/>
    <property type="match status" value="1"/>
</dbReference>
<dbReference type="PANTHER" id="PTHR21666">
    <property type="entry name" value="PEPTIDASE-RELATED"/>
    <property type="match status" value="1"/>
</dbReference>
<dbReference type="InterPro" id="IPR016047">
    <property type="entry name" value="M23ase_b-sheet_dom"/>
</dbReference>